<sequence length="199" mass="22573">MFNSGRRYTSCIYLGSFRAISLSKATKQSHRPSPVISNSPVSYPSSAPSSAPLLAKPAPFLFSQPSRRPHEGSTRGHPTRHAYLQREEDSIRLLDLEACRRKKRGRSFVHKYNTVGTCMRACACIHNVLCILDCLDLYYYVYCTLPYRQQSGSCVDVETCMHVHARMHNVLCSTGRVLFIICTLHYRIGNKETPAWTLI</sequence>
<keyword evidence="3" id="KW-1185">Reference proteome</keyword>
<feature type="region of interest" description="Disordered" evidence="1">
    <location>
        <begin position="62"/>
        <end position="81"/>
    </location>
</feature>
<comment type="caution">
    <text evidence="2">The sequence shown here is derived from an EMBL/GenBank/DDBJ whole genome shotgun (WGS) entry which is preliminary data.</text>
</comment>
<evidence type="ECO:0000313" key="2">
    <source>
        <dbReference type="EMBL" id="KAH7119977.1"/>
    </source>
</evidence>
<dbReference type="Proteomes" id="UP000700596">
    <property type="component" value="Unassembled WGS sequence"/>
</dbReference>
<protein>
    <submittedName>
        <fullName evidence="2">Uncharacterized protein</fullName>
    </submittedName>
</protein>
<accession>A0A9P9DJ83</accession>
<reference evidence="2" key="1">
    <citation type="journal article" date="2021" name="Nat. Commun.">
        <title>Genetic determinants of endophytism in the Arabidopsis root mycobiome.</title>
        <authorList>
            <person name="Mesny F."/>
            <person name="Miyauchi S."/>
            <person name="Thiergart T."/>
            <person name="Pickel B."/>
            <person name="Atanasova L."/>
            <person name="Karlsson M."/>
            <person name="Huettel B."/>
            <person name="Barry K.W."/>
            <person name="Haridas S."/>
            <person name="Chen C."/>
            <person name="Bauer D."/>
            <person name="Andreopoulos W."/>
            <person name="Pangilinan J."/>
            <person name="LaButti K."/>
            <person name="Riley R."/>
            <person name="Lipzen A."/>
            <person name="Clum A."/>
            <person name="Drula E."/>
            <person name="Henrissat B."/>
            <person name="Kohler A."/>
            <person name="Grigoriev I.V."/>
            <person name="Martin F.M."/>
            <person name="Hacquard S."/>
        </authorList>
    </citation>
    <scope>NUCLEOTIDE SEQUENCE</scope>
    <source>
        <strain evidence="2">MPI-CAGE-CH-0243</strain>
    </source>
</reference>
<gene>
    <name evidence="2" type="ORF">B0J11DRAFT_534976</name>
</gene>
<evidence type="ECO:0000313" key="3">
    <source>
        <dbReference type="Proteomes" id="UP000700596"/>
    </source>
</evidence>
<dbReference type="EMBL" id="JAGMWT010000011">
    <property type="protein sequence ID" value="KAH7119977.1"/>
    <property type="molecule type" value="Genomic_DNA"/>
</dbReference>
<proteinExistence type="predicted"/>
<name>A0A9P9DJ83_9PLEO</name>
<organism evidence="2 3">
    <name type="scientific">Dendryphion nanum</name>
    <dbReference type="NCBI Taxonomy" id="256645"/>
    <lineage>
        <taxon>Eukaryota</taxon>
        <taxon>Fungi</taxon>
        <taxon>Dikarya</taxon>
        <taxon>Ascomycota</taxon>
        <taxon>Pezizomycotina</taxon>
        <taxon>Dothideomycetes</taxon>
        <taxon>Pleosporomycetidae</taxon>
        <taxon>Pleosporales</taxon>
        <taxon>Torulaceae</taxon>
        <taxon>Dendryphion</taxon>
    </lineage>
</organism>
<evidence type="ECO:0000256" key="1">
    <source>
        <dbReference type="SAM" id="MobiDB-lite"/>
    </source>
</evidence>
<dbReference type="AlphaFoldDB" id="A0A9P9DJ83"/>